<feature type="region of interest" description="Disordered" evidence="4">
    <location>
        <begin position="31"/>
        <end position="59"/>
    </location>
</feature>
<feature type="domain" description="Solute-binding protein family 5" evidence="6">
    <location>
        <begin position="103"/>
        <end position="467"/>
    </location>
</feature>
<evidence type="ECO:0000256" key="3">
    <source>
        <dbReference type="ARBA" id="ARBA00022729"/>
    </source>
</evidence>
<keyword evidence="3 5" id="KW-0732">Signal</keyword>
<dbReference type="GO" id="GO:0042597">
    <property type="term" value="C:periplasmic space"/>
    <property type="evidence" value="ECO:0007669"/>
    <property type="project" value="UniProtKB-ARBA"/>
</dbReference>
<organism evidence="7 8">
    <name type="scientific">Reticulibacter mediterranei</name>
    <dbReference type="NCBI Taxonomy" id="2778369"/>
    <lineage>
        <taxon>Bacteria</taxon>
        <taxon>Bacillati</taxon>
        <taxon>Chloroflexota</taxon>
        <taxon>Ktedonobacteria</taxon>
        <taxon>Ktedonobacterales</taxon>
        <taxon>Reticulibacteraceae</taxon>
        <taxon>Reticulibacter</taxon>
    </lineage>
</organism>
<sequence>MPKHPRPRLLVCAFSFLALFVLVLSGCGAQGTPTSSTQQSNNSQPVKGGTWIDDIGNEPDSLIPNGGAQTFNTLVDQAIYSPLFVGDKDGKINPYIVSEMPTAANGDISADLKTWTFKLKPGLKWSDGQPLTAEDVDFTWKLWNNPKFGASNTTGFNLITSADVSSDKLSITFHLKSAFAPFVAIWTDGGFAPLPKHHFESMSPDSILKSKDNLNPSVVSGPFMMAESVPGNHYTVVKNPNYFRASEGLPYLDKVVFKVISNQDTILKDFQSNGSTSGWFLDVSKTASYKALANYNLVVNPNASNFEVMIFNFNNPILGKDLAVRKAMAMAIDHDTLIKTARKGQALPLCTDHGKAFNPGYQADAPCPKFDPAGANQLLDQDGWVKGSDGYRTKGGKKLEFKYTTTSGKPWREDDELILQSNFKDIGVKINIDNRPASEFFGPFLNGGKHDLAEFENAWVYDPDDATLTGTDAIPKNGGQGQNWSFYSNPKVDALQKQEQTSADPAVRQDAFNKLHEIYLTDFPFAILYSPSDIAVAKKTVHNYLPGPMGASETVNIWEWWCTDGKC</sequence>
<feature type="signal peptide" evidence="5">
    <location>
        <begin position="1"/>
        <end position="29"/>
    </location>
</feature>
<dbReference type="PIRSF" id="PIRSF002741">
    <property type="entry name" value="MppA"/>
    <property type="match status" value="1"/>
</dbReference>
<evidence type="ECO:0000313" key="7">
    <source>
        <dbReference type="EMBL" id="GHO91794.1"/>
    </source>
</evidence>
<keyword evidence="2" id="KW-0813">Transport</keyword>
<evidence type="ECO:0000256" key="4">
    <source>
        <dbReference type="SAM" id="MobiDB-lite"/>
    </source>
</evidence>
<dbReference type="InterPro" id="IPR039424">
    <property type="entry name" value="SBP_5"/>
</dbReference>
<dbReference type="Proteomes" id="UP000597444">
    <property type="component" value="Unassembled WGS sequence"/>
</dbReference>
<dbReference type="Pfam" id="PF00496">
    <property type="entry name" value="SBP_bac_5"/>
    <property type="match status" value="1"/>
</dbReference>
<gene>
    <name evidence="7" type="ORF">KSF_018420</name>
</gene>
<proteinExistence type="inferred from homology"/>
<dbReference type="Gene3D" id="3.40.190.10">
    <property type="entry name" value="Periplasmic binding protein-like II"/>
    <property type="match status" value="1"/>
</dbReference>
<evidence type="ECO:0000256" key="5">
    <source>
        <dbReference type="SAM" id="SignalP"/>
    </source>
</evidence>
<dbReference type="PANTHER" id="PTHR30290:SF9">
    <property type="entry name" value="OLIGOPEPTIDE-BINDING PROTEIN APPA"/>
    <property type="match status" value="1"/>
</dbReference>
<evidence type="ECO:0000259" key="6">
    <source>
        <dbReference type="Pfam" id="PF00496"/>
    </source>
</evidence>
<evidence type="ECO:0000256" key="1">
    <source>
        <dbReference type="ARBA" id="ARBA00005695"/>
    </source>
</evidence>
<name>A0A8J3MY95_9CHLR</name>
<dbReference type="CDD" id="cd08513">
    <property type="entry name" value="PBP2_thermophilic_Hb8_like"/>
    <property type="match status" value="1"/>
</dbReference>
<reference evidence="7" key="1">
    <citation type="submission" date="2020-10" db="EMBL/GenBank/DDBJ databases">
        <title>Taxonomic study of unclassified bacteria belonging to the class Ktedonobacteria.</title>
        <authorList>
            <person name="Yabe S."/>
            <person name="Wang C.M."/>
            <person name="Zheng Y."/>
            <person name="Sakai Y."/>
            <person name="Cavaletti L."/>
            <person name="Monciardini P."/>
            <person name="Donadio S."/>
        </authorList>
    </citation>
    <scope>NUCLEOTIDE SEQUENCE</scope>
    <source>
        <strain evidence="7">ID150040</strain>
    </source>
</reference>
<feature type="chain" id="PRO_5035174065" evidence="5">
    <location>
        <begin position="30"/>
        <end position="567"/>
    </location>
</feature>
<protein>
    <submittedName>
        <fullName evidence="7">Peptide ABC transporter substrate-binding protein</fullName>
    </submittedName>
</protein>
<dbReference type="EMBL" id="BNJK01000001">
    <property type="protein sequence ID" value="GHO91794.1"/>
    <property type="molecule type" value="Genomic_DNA"/>
</dbReference>
<dbReference type="AlphaFoldDB" id="A0A8J3MY95"/>
<evidence type="ECO:0000256" key="2">
    <source>
        <dbReference type="ARBA" id="ARBA00022448"/>
    </source>
</evidence>
<dbReference type="PANTHER" id="PTHR30290">
    <property type="entry name" value="PERIPLASMIC BINDING COMPONENT OF ABC TRANSPORTER"/>
    <property type="match status" value="1"/>
</dbReference>
<dbReference type="PROSITE" id="PS51257">
    <property type="entry name" value="PROKAR_LIPOPROTEIN"/>
    <property type="match status" value="1"/>
</dbReference>
<dbReference type="GO" id="GO:0015833">
    <property type="term" value="P:peptide transport"/>
    <property type="evidence" value="ECO:0007669"/>
    <property type="project" value="TreeGrafter"/>
</dbReference>
<dbReference type="InterPro" id="IPR000914">
    <property type="entry name" value="SBP_5_dom"/>
</dbReference>
<keyword evidence="8" id="KW-1185">Reference proteome</keyword>
<dbReference type="Gene3D" id="3.90.76.10">
    <property type="entry name" value="Dipeptide-binding Protein, Domain 1"/>
    <property type="match status" value="1"/>
</dbReference>
<dbReference type="InterPro" id="IPR030678">
    <property type="entry name" value="Peptide/Ni-bd"/>
</dbReference>
<dbReference type="GO" id="GO:0043190">
    <property type="term" value="C:ATP-binding cassette (ABC) transporter complex"/>
    <property type="evidence" value="ECO:0007669"/>
    <property type="project" value="InterPro"/>
</dbReference>
<dbReference type="GO" id="GO:1904680">
    <property type="term" value="F:peptide transmembrane transporter activity"/>
    <property type="evidence" value="ECO:0007669"/>
    <property type="project" value="TreeGrafter"/>
</dbReference>
<evidence type="ECO:0000313" key="8">
    <source>
        <dbReference type="Proteomes" id="UP000597444"/>
    </source>
</evidence>
<dbReference type="Gene3D" id="3.10.105.10">
    <property type="entry name" value="Dipeptide-binding Protein, Domain 3"/>
    <property type="match status" value="1"/>
</dbReference>
<comment type="caution">
    <text evidence="7">The sequence shown here is derived from an EMBL/GenBank/DDBJ whole genome shotgun (WGS) entry which is preliminary data.</text>
</comment>
<feature type="compositionally biased region" description="Low complexity" evidence="4">
    <location>
        <begin position="32"/>
        <end position="45"/>
    </location>
</feature>
<dbReference type="SUPFAM" id="SSF53850">
    <property type="entry name" value="Periplasmic binding protein-like II"/>
    <property type="match status" value="1"/>
</dbReference>
<comment type="similarity">
    <text evidence="1">Belongs to the bacterial solute-binding protein 5 family.</text>
</comment>
<accession>A0A8J3MY95</accession>